<organism evidence="1 2">
    <name type="scientific">Sphingomonas paucimobilis NBRC 13935</name>
    <dbReference type="NCBI Taxonomy" id="1219050"/>
    <lineage>
        <taxon>Bacteria</taxon>
        <taxon>Pseudomonadati</taxon>
        <taxon>Pseudomonadota</taxon>
        <taxon>Alphaproteobacteria</taxon>
        <taxon>Sphingomonadales</taxon>
        <taxon>Sphingomonadaceae</taxon>
        <taxon>Sphingomonas</taxon>
    </lineage>
</organism>
<proteinExistence type="predicted"/>
<comment type="caution">
    <text evidence="1">The sequence shown here is derived from an EMBL/GenBank/DDBJ whole genome shotgun (WGS) entry which is preliminary data.</text>
</comment>
<dbReference type="RefSeq" id="WP_007405672.1">
    <property type="nucleotide sequence ID" value="NZ_BBJS01000002.1"/>
</dbReference>
<reference evidence="1 2" key="1">
    <citation type="submission" date="2014-08" db="EMBL/GenBank/DDBJ databases">
        <title>Whole genome shotgun sequence of Sphingomonas paucimobilis NBRC 13935.</title>
        <authorList>
            <person name="Hosoyama A."/>
            <person name="Hashimoto M."/>
            <person name="Hosoyama Y."/>
            <person name="Noguchi M."/>
            <person name="Uohara A."/>
            <person name="Ohji S."/>
            <person name="Katano-Makiyama Y."/>
            <person name="Ichikawa N."/>
            <person name="Kimura A."/>
            <person name="Yamazoe A."/>
            <person name="Fujita N."/>
        </authorList>
    </citation>
    <scope>NUCLEOTIDE SEQUENCE [LARGE SCALE GENOMIC DNA]</scope>
    <source>
        <strain evidence="1 2">NBRC 13935</strain>
    </source>
</reference>
<dbReference type="AlphaFoldDB" id="A0A0C9MMJ4"/>
<gene>
    <name evidence="1" type="ORF">SP6_02_00020</name>
</gene>
<dbReference type="GeneID" id="78526819"/>
<keyword evidence="2" id="KW-1185">Reference proteome</keyword>
<sequence length="92" mass="10497">MLRGPRRLIERDCSQAEVARNGRYIAIACAVEQVGDAPVFCTSIYRARDLARLRVEPRCRKPQFAAEHILQCAAQRIGKHGRVIEQPRRITL</sequence>
<protein>
    <submittedName>
        <fullName evidence="1">DNA, contig: SP602</fullName>
    </submittedName>
</protein>
<evidence type="ECO:0000313" key="1">
    <source>
        <dbReference type="EMBL" id="GAN12006.1"/>
    </source>
</evidence>
<dbReference type="Proteomes" id="UP000032025">
    <property type="component" value="Unassembled WGS sequence"/>
</dbReference>
<evidence type="ECO:0000313" key="2">
    <source>
        <dbReference type="Proteomes" id="UP000032025"/>
    </source>
</evidence>
<dbReference type="EMBL" id="BBJS01000002">
    <property type="protein sequence ID" value="GAN12006.1"/>
    <property type="molecule type" value="Genomic_DNA"/>
</dbReference>
<name>A0A0C9MMJ4_SPHPI</name>
<accession>A0A0C9MMJ4</accession>